<dbReference type="AlphaFoldDB" id="A0AAW2Y6D6"/>
<evidence type="ECO:0000313" key="1">
    <source>
        <dbReference type="EMBL" id="KAL0461344.1"/>
    </source>
</evidence>
<comment type="caution">
    <text evidence="1">The sequence shown here is derived from an EMBL/GenBank/DDBJ whole genome shotgun (WGS) entry which is preliminary data.</text>
</comment>
<organism evidence="1">
    <name type="scientific">Sesamum latifolium</name>
    <dbReference type="NCBI Taxonomy" id="2727402"/>
    <lineage>
        <taxon>Eukaryota</taxon>
        <taxon>Viridiplantae</taxon>
        <taxon>Streptophyta</taxon>
        <taxon>Embryophyta</taxon>
        <taxon>Tracheophyta</taxon>
        <taxon>Spermatophyta</taxon>
        <taxon>Magnoliopsida</taxon>
        <taxon>eudicotyledons</taxon>
        <taxon>Gunneridae</taxon>
        <taxon>Pentapetalae</taxon>
        <taxon>asterids</taxon>
        <taxon>lamiids</taxon>
        <taxon>Lamiales</taxon>
        <taxon>Pedaliaceae</taxon>
        <taxon>Sesamum</taxon>
    </lineage>
</organism>
<reference evidence="1" key="1">
    <citation type="submission" date="2020-06" db="EMBL/GenBank/DDBJ databases">
        <authorList>
            <person name="Li T."/>
            <person name="Hu X."/>
            <person name="Zhang T."/>
            <person name="Song X."/>
            <person name="Zhang H."/>
            <person name="Dai N."/>
            <person name="Sheng W."/>
            <person name="Hou X."/>
            <person name="Wei L."/>
        </authorList>
    </citation>
    <scope>NUCLEOTIDE SEQUENCE</scope>
    <source>
        <strain evidence="1">KEN1</strain>
        <tissue evidence="1">Leaf</tissue>
    </source>
</reference>
<sequence length="53" mass="5317">MGVGGWGVIFCSQVIGCLEAQLGLIQLEAGAGLELEAGVGLEPEVGGSRDRCA</sequence>
<gene>
    <name evidence="1" type="ORF">Slati_0022000</name>
</gene>
<protein>
    <submittedName>
        <fullName evidence="1">Uncharacterized protein</fullName>
    </submittedName>
</protein>
<name>A0AAW2Y6D6_9LAMI</name>
<reference evidence="1" key="2">
    <citation type="journal article" date="2024" name="Plant">
        <title>Genomic evolution and insights into agronomic trait innovations of Sesamum species.</title>
        <authorList>
            <person name="Miao H."/>
            <person name="Wang L."/>
            <person name="Qu L."/>
            <person name="Liu H."/>
            <person name="Sun Y."/>
            <person name="Le M."/>
            <person name="Wang Q."/>
            <person name="Wei S."/>
            <person name="Zheng Y."/>
            <person name="Lin W."/>
            <person name="Duan Y."/>
            <person name="Cao H."/>
            <person name="Xiong S."/>
            <person name="Wang X."/>
            <person name="Wei L."/>
            <person name="Li C."/>
            <person name="Ma Q."/>
            <person name="Ju M."/>
            <person name="Zhao R."/>
            <person name="Li G."/>
            <person name="Mu C."/>
            <person name="Tian Q."/>
            <person name="Mei H."/>
            <person name="Zhang T."/>
            <person name="Gao T."/>
            <person name="Zhang H."/>
        </authorList>
    </citation>
    <scope>NUCLEOTIDE SEQUENCE</scope>
    <source>
        <strain evidence="1">KEN1</strain>
    </source>
</reference>
<accession>A0AAW2Y6D6</accession>
<dbReference type="EMBL" id="JACGWN010000001">
    <property type="protein sequence ID" value="KAL0461344.1"/>
    <property type="molecule type" value="Genomic_DNA"/>
</dbReference>
<proteinExistence type="predicted"/>